<reference evidence="3 4" key="1">
    <citation type="journal article" date="2014" name="Nature">
        <title>An environmental bacterial taxon with a large and distinct metabolic repertoire.</title>
        <authorList>
            <person name="Wilson M.C."/>
            <person name="Mori T."/>
            <person name="Ruckert C."/>
            <person name="Uria A.R."/>
            <person name="Helf M.J."/>
            <person name="Takada K."/>
            <person name="Gernert C."/>
            <person name="Steffens U.A."/>
            <person name="Heycke N."/>
            <person name="Schmitt S."/>
            <person name="Rinke C."/>
            <person name="Helfrich E.J."/>
            <person name="Brachmann A.O."/>
            <person name="Gurgui C."/>
            <person name="Wakimoto T."/>
            <person name="Kracht M."/>
            <person name="Crusemann M."/>
            <person name="Hentschel U."/>
            <person name="Abe I."/>
            <person name="Matsunaga S."/>
            <person name="Kalinowski J."/>
            <person name="Takeyama H."/>
            <person name="Piel J."/>
        </authorList>
    </citation>
    <scope>NUCLEOTIDE SEQUENCE [LARGE SCALE GENOMIC DNA]</scope>
    <source>
        <strain evidence="4">TSY2</strain>
    </source>
</reference>
<evidence type="ECO:0000256" key="1">
    <source>
        <dbReference type="ARBA" id="ARBA00022679"/>
    </source>
</evidence>
<dbReference type="Pfam" id="PF08241">
    <property type="entry name" value="Methyltransf_11"/>
    <property type="match status" value="1"/>
</dbReference>
<dbReference type="HOGENOM" id="CLU_039068_6_0_7"/>
<accession>W4M998</accession>
<dbReference type="PANTHER" id="PTHR44068:SF11">
    <property type="entry name" value="GERANYL DIPHOSPHATE 2-C-METHYLTRANSFERASE"/>
    <property type="match status" value="1"/>
</dbReference>
<dbReference type="PANTHER" id="PTHR44068">
    <property type="entry name" value="ZGC:194242"/>
    <property type="match status" value="1"/>
</dbReference>
<evidence type="ECO:0000313" key="4">
    <source>
        <dbReference type="Proteomes" id="UP000019140"/>
    </source>
</evidence>
<gene>
    <name evidence="3" type="ORF">ETSY2_16730</name>
</gene>
<dbReference type="Proteomes" id="UP000019140">
    <property type="component" value="Unassembled WGS sequence"/>
</dbReference>
<feature type="domain" description="Methyltransferase type 11" evidence="2">
    <location>
        <begin position="68"/>
        <end position="168"/>
    </location>
</feature>
<keyword evidence="4" id="KW-1185">Reference proteome</keyword>
<dbReference type="Gene3D" id="3.40.50.150">
    <property type="entry name" value="Vaccinia Virus protein VP39"/>
    <property type="match status" value="1"/>
</dbReference>
<proteinExistence type="predicted"/>
<sequence>MVRKFTEQETETYYDGEDAIYRQLWDEDGKVHWGVFDDTTGDDFFKAGLNHDEQMVERGQITKDANVLDMGCGNGTVAMWLSRTVGCRVKGIDLSGVRIGNAQNKLLEQPAELQQRMSFEKASATDLPFDDGSFSHVWSQAVIYHVHEQKKCLQEAYRVIEKGGIFVFDDLYKPKSTVSPEAQKYVYERLLFDTEYNFVGYQQELADIGFEILEAYNLSPHLSKSYARLADMADALEGEHKAHFEELSLAYRETVKAIGRQELGWGLFVCRK</sequence>
<evidence type="ECO:0000313" key="3">
    <source>
        <dbReference type="EMBL" id="ETX06501.1"/>
    </source>
</evidence>
<dbReference type="AlphaFoldDB" id="W4M998"/>
<dbReference type="InterPro" id="IPR029063">
    <property type="entry name" value="SAM-dependent_MTases_sf"/>
</dbReference>
<dbReference type="InterPro" id="IPR013216">
    <property type="entry name" value="Methyltransf_11"/>
</dbReference>
<dbReference type="SUPFAM" id="SSF53335">
    <property type="entry name" value="S-adenosyl-L-methionine-dependent methyltransferases"/>
    <property type="match status" value="1"/>
</dbReference>
<protein>
    <recommendedName>
        <fullName evidence="2">Methyltransferase type 11 domain-containing protein</fullName>
    </recommendedName>
</protein>
<dbReference type="GO" id="GO:0008757">
    <property type="term" value="F:S-adenosylmethionine-dependent methyltransferase activity"/>
    <property type="evidence" value="ECO:0007669"/>
    <property type="project" value="InterPro"/>
</dbReference>
<evidence type="ECO:0000259" key="2">
    <source>
        <dbReference type="Pfam" id="PF08241"/>
    </source>
</evidence>
<dbReference type="EMBL" id="AZHX01000680">
    <property type="protein sequence ID" value="ETX06501.1"/>
    <property type="molecule type" value="Genomic_DNA"/>
</dbReference>
<keyword evidence="1" id="KW-0808">Transferase</keyword>
<dbReference type="InterPro" id="IPR050447">
    <property type="entry name" value="Erg6_SMT_methyltransf"/>
</dbReference>
<comment type="caution">
    <text evidence="3">The sequence shown here is derived from an EMBL/GenBank/DDBJ whole genome shotgun (WGS) entry which is preliminary data.</text>
</comment>
<organism evidence="3 4">
    <name type="scientific">Candidatus Entotheonella gemina</name>
    <dbReference type="NCBI Taxonomy" id="1429439"/>
    <lineage>
        <taxon>Bacteria</taxon>
        <taxon>Pseudomonadati</taxon>
        <taxon>Nitrospinota/Tectimicrobiota group</taxon>
        <taxon>Candidatus Tectimicrobiota</taxon>
        <taxon>Candidatus Entotheonellia</taxon>
        <taxon>Candidatus Entotheonellales</taxon>
        <taxon>Candidatus Entotheonellaceae</taxon>
        <taxon>Candidatus Entotheonella</taxon>
    </lineage>
</organism>
<name>W4M998_9BACT</name>
<dbReference type="CDD" id="cd02440">
    <property type="entry name" value="AdoMet_MTases"/>
    <property type="match status" value="1"/>
</dbReference>